<protein>
    <submittedName>
        <fullName evidence="1">Uncharacterized protein</fullName>
    </submittedName>
</protein>
<evidence type="ECO:0000313" key="2">
    <source>
        <dbReference type="Proteomes" id="UP000790709"/>
    </source>
</evidence>
<keyword evidence="2" id="KW-1185">Reference proteome</keyword>
<comment type="caution">
    <text evidence="1">The sequence shown here is derived from an EMBL/GenBank/DDBJ whole genome shotgun (WGS) entry which is preliminary data.</text>
</comment>
<name>A0ACB8B6W7_9AGAM</name>
<reference evidence="1" key="1">
    <citation type="journal article" date="2021" name="New Phytol.">
        <title>Evolutionary innovations through gain and loss of genes in the ectomycorrhizal Boletales.</title>
        <authorList>
            <person name="Wu G."/>
            <person name="Miyauchi S."/>
            <person name="Morin E."/>
            <person name="Kuo A."/>
            <person name="Drula E."/>
            <person name="Varga T."/>
            <person name="Kohler A."/>
            <person name="Feng B."/>
            <person name="Cao Y."/>
            <person name="Lipzen A."/>
            <person name="Daum C."/>
            <person name="Hundley H."/>
            <person name="Pangilinan J."/>
            <person name="Johnson J."/>
            <person name="Barry K."/>
            <person name="LaButti K."/>
            <person name="Ng V."/>
            <person name="Ahrendt S."/>
            <person name="Min B."/>
            <person name="Choi I.G."/>
            <person name="Park H."/>
            <person name="Plett J.M."/>
            <person name="Magnuson J."/>
            <person name="Spatafora J.W."/>
            <person name="Nagy L.G."/>
            <person name="Henrissat B."/>
            <person name="Grigoriev I.V."/>
            <person name="Yang Z.L."/>
            <person name="Xu J."/>
            <person name="Martin F.M."/>
        </authorList>
    </citation>
    <scope>NUCLEOTIDE SEQUENCE</scope>
    <source>
        <strain evidence="1">KUC20120723A-06</strain>
    </source>
</reference>
<proteinExistence type="predicted"/>
<sequence length="79" mass="8875">MSDLIHELFVIRSADYLSMALATAVAYDQLLNFSQEVDLIWNRRWSIVTLLYLLARYCGSLSVIGGMESSTGIGWTTAR</sequence>
<evidence type="ECO:0000313" key="1">
    <source>
        <dbReference type="EMBL" id="KAH7920507.1"/>
    </source>
</evidence>
<dbReference type="Proteomes" id="UP000790709">
    <property type="component" value="Unassembled WGS sequence"/>
</dbReference>
<organism evidence="1 2">
    <name type="scientific">Leucogyrophana mollusca</name>
    <dbReference type="NCBI Taxonomy" id="85980"/>
    <lineage>
        <taxon>Eukaryota</taxon>
        <taxon>Fungi</taxon>
        <taxon>Dikarya</taxon>
        <taxon>Basidiomycota</taxon>
        <taxon>Agaricomycotina</taxon>
        <taxon>Agaricomycetes</taxon>
        <taxon>Agaricomycetidae</taxon>
        <taxon>Boletales</taxon>
        <taxon>Boletales incertae sedis</taxon>
        <taxon>Leucogyrophana</taxon>
    </lineage>
</organism>
<gene>
    <name evidence="1" type="ORF">BV22DRAFT_1039779</name>
</gene>
<dbReference type="EMBL" id="MU266575">
    <property type="protein sequence ID" value="KAH7920507.1"/>
    <property type="molecule type" value="Genomic_DNA"/>
</dbReference>
<accession>A0ACB8B6W7</accession>